<dbReference type="PANTHER" id="PTHR33866:SF2">
    <property type="entry name" value="S-ADENOSYLMETHIONINE DECARBOXYLASE PROENZYME"/>
    <property type="match status" value="1"/>
</dbReference>
<evidence type="ECO:0000313" key="17">
    <source>
        <dbReference type="Proteomes" id="UP000254387"/>
    </source>
</evidence>
<dbReference type="Proteomes" id="UP000254141">
    <property type="component" value="Unassembled WGS sequence"/>
</dbReference>
<evidence type="ECO:0000256" key="5">
    <source>
        <dbReference type="ARBA" id="ARBA00023115"/>
    </source>
</evidence>
<evidence type="ECO:0000256" key="7">
    <source>
        <dbReference type="ARBA" id="ARBA00023239"/>
    </source>
</evidence>
<dbReference type="InterPro" id="IPR017716">
    <property type="entry name" value="S-AdoMet_deCOase_pro-enz"/>
</dbReference>
<keyword evidence="9" id="KW-0670">Pyruvate</keyword>
<keyword evidence="6" id="KW-0865">Zymogen</keyword>
<dbReference type="EMBL" id="UASO01000002">
    <property type="protein sequence ID" value="SPX51001.1"/>
    <property type="molecule type" value="Genomic_DNA"/>
</dbReference>
<keyword evidence="3" id="KW-0068">Autocatalytic cleavage</keyword>
<dbReference type="GO" id="GO:0004014">
    <property type="term" value="F:adenosylmethionine decarboxylase activity"/>
    <property type="evidence" value="ECO:0007669"/>
    <property type="project" value="UniProtKB-EC"/>
</dbReference>
<evidence type="ECO:0000256" key="9">
    <source>
        <dbReference type="ARBA" id="ARBA00023317"/>
    </source>
</evidence>
<dbReference type="GO" id="GO:0008295">
    <property type="term" value="P:spermidine biosynthetic process"/>
    <property type="evidence" value="ECO:0007669"/>
    <property type="project" value="UniProtKB-KW"/>
</dbReference>
<evidence type="ECO:0000313" key="13">
    <source>
        <dbReference type="EMBL" id="STW25832.1"/>
    </source>
</evidence>
<gene>
    <name evidence="10" type="primary">speH</name>
    <name evidence="13" type="ORF">NCTC5051_05625</name>
    <name evidence="11" type="ORF">NCTC5052_05626</name>
    <name evidence="12" type="ORF">NCTC5053_00148</name>
    <name evidence="10" type="ORF">NCTC9645_00186</name>
</gene>
<keyword evidence="7 10" id="KW-0456">Lyase</keyword>
<comment type="cofactor">
    <cofactor evidence="1">
        <name>pyruvate</name>
        <dbReference type="ChEBI" id="CHEBI:15361"/>
    </cofactor>
</comment>
<dbReference type="InterPro" id="IPR016067">
    <property type="entry name" value="S-AdoMet_deCO2ase_core"/>
</dbReference>
<evidence type="ECO:0000256" key="1">
    <source>
        <dbReference type="ARBA" id="ARBA00001928"/>
    </source>
</evidence>
<dbReference type="Proteomes" id="UP000254387">
    <property type="component" value="Unassembled WGS sequence"/>
</dbReference>
<sequence length="133" mass="15181">MEDLGHHYVLDVVLDDKIFLKNEHRLQVFFQDILSKTSFKVIGFLSHKFTSGGEGVTGIFLLSESHLSYHTYPESNYISIDLYTCGEKCLSAIREIETSLNSVTKIVVRYIERGSHINAPQFNRANITVEKVK</sequence>
<dbReference type="PANTHER" id="PTHR33866">
    <property type="entry name" value="S-ADENOSYLMETHIONINE DECARBOXYLASE PROENZYME"/>
    <property type="match status" value="1"/>
</dbReference>
<organism evidence="10 14">
    <name type="scientific">Klebsiella pneumoniae</name>
    <dbReference type="NCBI Taxonomy" id="573"/>
    <lineage>
        <taxon>Bacteria</taxon>
        <taxon>Pseudomonadati</taxon>
        <taxon>Pseudomonadota</taxon>
        <taxon>Gammaproteobacteria</taxon>
        <taxon>Enterobacterales</taxon>
        <taxon>Enterobacteriaceae</taxon>
        <taxon>Klebsiella/Raoultella group</taxon>
        <taxon>Klebsiella</taxon>
        <taxon>Klebsiella pneumoniae complex</taxon>
    </lineage>
</organism>
<dbReference type="EMBL" id="UGMN01000002">
    <property type="protein sequence ID" value="STU76672.1"/>
    <property type="molecule type" value="Genomic_DNA"/>
</dbReference>
<dbReference type="EMBL" id="UGLU01000003">
    <property type="protein sequence ID" value="STW25832.1"/>
    <property type="molecule type" value="Genomic_DNA"/>
</dbReference>
<dbReference type="Gene3D" id="3.60.90.10">
    <property type="entry name" value="S-adenosylmethionine decarboxylase"/>
    <property type="match status" value="1"/>
</dbReference>
<accession>A0A2X1SAJ2</accession>
<evidence type="ECO:0000256" key="3">
    <source>
        <dbReference type="ARBA" id="ARBA00022813"/>
    </source>
</evidence>
<evidence type="ECO:0000256" key="4">
    <source>
        <dbReference type="ARBA" id="ARBA00023066"/>
    </source>
</evidence>
<dbReference type="EMBL" id="UGLJ01000006">
    <property type="protein sequence ID" value="STU47495.1"/>
    <property type="molecule type" value="Genomic_DNA"/>
</dbReference>
<evidence type="ECO:0000313" key="10">
    <source>
        <dbReference type="EMBL" id="SPX51001.1"/>
    </source>
</evidence>
<evidence type="ECO:0000313" key="11">
    <source>
        <dbReference type="EMBL" id="STU47495.1"/>
    </source>
</evidence>
<keyword evidence="8" id="KW-0704">Schiff base</keyword>
<dbReference type="InterPro" id="IPR003826">
    <property type="entry name" value="AdoMetDC_fam_prok"/>
</dbReference>
<evidence type="ECO:0000256" key="2">
    <source>
        <dbReference type="ARBA" id="ARBA00022793"/>
    </source>
</evidence>
<evidence type="ECO:0000313" key="16">
    <source>
        <dbReference type="Proteomes" id="UP000254141"/>
    </source>
</evidence>
<keyword evidence="5" id="KW-0620">Polyamine biosynthesis</keyword>
<evidence type="ECO:0000256" key="8">
    <source>
        <dbReference type="ARBA" id="ARBA00023270"/>
    </source>
</evidence>
<dbReference type="AlphaFoldDB" id="A0A2X1SAJ2"/>
<dbReference type="Proteomes" id="UP000254103">
    <property type="component" value="Unassembled WGS sequence"/>
</dbReference>
<dbReference type="EC" id="4.1.1.50" evidence="10"/>
<keyword evidence="4" id="KW-0745">Spermidine biosynthesis</keyword>
<name>A0A2X1SAJ2_KLEPN</name>
<dbReference type="GO" id="GO:0005829">
    <property type="term" value="C:cytosol"/>
    <property type="evidence" value="ECO:0007669"/>
    <property type="project" value="TreeGrafter"/>
</dbReference>
<evidence type="ECO:0000313" key="14">
    <source>
        <dbReference type="Proteomes" id="UP000250675"/>
    </source>
</evidence>
<dbReference type="Proteomes" id="UP000250675">
    <property type="component" value="Unassembled WGS sequence"/>
</dbReference>
<dbReference type="NCBIfam" id="TIGR03330">
    <property type="entry name" value="SAM_DCase_Bsu"/>
    <property type="match status" value="1"/>
</dbReference>
<reference evidence="14 15" key="1">
    <citation type="submission" date="2018-06" db="EMBL/GenBank/DDBJ databases">
        <authorList>
            <consortium name="Pathogen Informatics"/>
            <person name="Doyle S."/>
        </authorList>
    </citation>
    <scope>NUCLEOTIDE SEQUENCE [LARGE SCALE GENOMIC DNA]</scope>
    <source>
        <strain evidence="13 16">NCTC5051</strain>
        <strain evidence="11 15">NCTC5052</strain>
        <strain evidence="12 17">NCTC5053</strain>
        <strain evidence="10 14">NCTC9645</strain>
    </source>
</reference>
<evidence type="ECO:0000313" key="15">
    <source>
        <dbReference type="Proteomes" id="UP000254103"/>
    </source>
</evidence>
<evidence type="ECO:0000313" key="12">
    <source>
        <dbReference type="EMBL" id="STU76672.1"/>
    </source>
</evidence>
<protein>
    <submittedName>
        <fullName evidence="10">S-adenosylmethionine decarboxylase proenzyme</fullName>
        <ecNumber evidence="10">4.1.1.50</ecNumber>
    </submittedName>
</protein>
<keyword evidence="2" id="KW-0210">Decarboxylase</keyword>
<proteinExistence type="predicted"/>
<dbReference type="SUPFAM" id="SSF56276">
    <property type="entry name" value="S-adenosylmethionine decarboxylase"/>
    <property type="match status" value="1"/>
</dbReference>
<evidence type="ECO:0000256" key="6">
    <source>
        <dbReference type="ARBA" id="ARBA00023145"/>
    </source>
</evidence>
<dbReference type="Pfam" id="PF02675">
    <property type="entry name" value="AdoMet_dc"/>
    <property type="match status" value="1"/>
</dbReference>